<gene>
    <name evidence="1" type="ORF">UREG_05412</name>
</gene>
<sequence length="404" mass="45164">METGSVSDIFEIDPKVESVNAAAGEELQVPEPKESQPSAPSLPFCDRCHNLVNHHHAQPIPYPPISFIRDIMEESPWDDNHVYHILDAADFPLSLVRNIYRDLDVQHQRSPNRRSKTVKFSGGRKMANLHFVITRADLLGGLKEHVDGMMDYMTQVLRDEFHRNGDRIRLGNVHMVSSYRGWWTKEVKENIWKQGGGVWMVGKANVGKSSLISSVFPKSPYSARQLREKTNSSHISDSLNMANTGLLPPVQEQYDFPVLPIVSALPGTTASPIRIPFGQRKGEIIDLPGLYRGGLEEYVKDEHKLQLIMTKRPKPERLTVKPGQSILLGGLVRITPVDFQDVLLVSPFVSLKPHVTSTEKAIEMLSGLRTTPYPEIGTEGAAQSVASAGVFELEYDVTEKVRMG</sequence>
<dbReference type="PANTHER" id="PTHR46434:SF1">
    <property type="entry name" value="GENETIC INTERACTOR OF PROHIBITINS 3, MITOCHONDRIAL"/>
    <property type="match status" value="1"/>
</dbReference>
<dbReference type="VEuPathDB" id="FungiDB:UREG_05412"/>
<dbReference type="InterPro" id="IPR050896">
    <property type="entry name" value="Mito_lipid_metab_GTPase"/>
</dbReference>
<dbReference type="Proteomes" id="UP000002058">
    <property type="component" value="Unassembled WGS sequence"/>
</dbReference>
<dbReference type="PANTHER" id="PTHR46434">
    <property type="entry name" value="GENETIC INTERACTOR OF PROHIBITINS 3, MITOCHONDRIAL"/>
    <property type="match status" value="1"/>
</dbReference>
<dbReference type="GO" id="GO:0005739">
    <property type="term" value="C:mitochondrion"/>
    <property type="evidence" value="ECO:0007669"/>
    <property type="project" value="TreeGrafter"/>
</dbReference>
<dbReference type="SUPFAM" id="SSF52540">
    <property type="entry name" value="P-loop containing nucleoside triphosphate hydrolases"/>
    <property type="match status" value="1"/>
</dbReference>
<dbReference type="InParanoid" id="C4JSH3"/>
<dbReference type="RefSeq" id="XP_002584723.1">
    <property type="nucleotide sequence ID" value="XM_002584677.1"/>
</dbReference>
<evidence type="ECO:0000313" key="1">
    <source>
        <dbReference type="EMBL" id="EEP80570.1"/>
    </source>
</evidence>
<dbReference type="InterPro" id="IPR027417">
    <property type="entry name" value="P-loop_NTPase"/>
</dbReference>
<protein>
    <submittedName>
        <fullName evidence="1">Uncharacterized protein</fullName>
    </submittedName>
</protein>
<evidence type="ECO:0000313" key="2">
    <source>
        <dbReference type="Proteomes" id="UP000002058"/>
    </source>
</evidence>
<dbReference type="GeneID" id="8438061"/>
<accession>C4JSH3</accession>
<keyword evidence="2" id="KW-1185">Reference proteome</keyword>
<dbReference type="eggNOG" id="ENOG502S067">
    <property type="taxonomic scope" value="Eukaryota"/>
</dbReference>
<dbReference type="OrthoDB" id="1696305at2759"/>
<dbReference type="EMBL" id="CH476617">
    <property type="protein sequence ID" value="EEP80570.1"/>
    <property type="molecule type" value="Genomic_DNA"/>
</dbReference>
<proteinExistence type="predicted"/>
<dbReference type="STRING" id="336963.C4JSH3"/>
<reference evidence="2" key="1">
    <citation type="journal article" date="2009" name="Genome Res.">
        <title>Comparative genomic analyses of the human fungal pathogens Coccidioides and their relatives.</title>
        <authorList>
            <person name="Sharpton T.J."/>
            <person name="Stajich J.E."/>
            <person name="Rounsley S.D."/>
            <person name="Gardner M.J."/>
            <person name="Wortman J.R."/>
            <person name="Jordar V.S."/>
            <person name="Maiti R."/>
            <person name="Kodira C.D."/>
            <person name="Neafsey D.E."/>
            <person name="Zeng Q."/>
            <person name="Hung C.-Y."/>
            <person name="McMahan C."/>
            <person name="Muszewska A."/>
            <person name="Grynberg M."/>
            <person name="Mandel M.A."/>
            <person name="Kellner E.M."/>
            <person name="Barker B.M."/>
            <person name="Galgiani J.N."/>
            <person name="Orbach M.J."/>
            <person name="Kirkland T.N."/>
            <person name="Cole G.T."/>
            <person name="Henn M.R."/>
            <person name="Birren B.W."/>
            <person name="Taylor J.W."/>
        </authorList>
    </citation>
    <scope>NUCLEOTIDE SEQUENCE [LARGE SCALE GENOMIC DNA]</scope>
    <source>
        <strain evidence="2">UAMH 1704</strain>
    </source>
</reference>
<dbReference type="AlphaFoldDB" id="C4JSH3"/>
<dbReference type="HOGENOM" id="CLU_681849_0_0_1"/>
<dbReference type="Gene3D" id="3.40.50.300">
    <property type="entry name" value="P-loop containing nucleotide triphosphate hydrolases"/>
    <property type="match status" value="1"/>
</dbReference>
<name>C4JSH3_UNCRE</name>
<dbReference type="KEGG" id="ure:UREG_05412"/>
<organism evidence="1 2">
    <name type="scientific">Uncinocarpus reesii (strain UAMH 1704)</name>
    <dbReference type="NCBI Taxonomy" id="336963"/>
    <lineage>
        <taxon>Eukaryota</taxon>
        <taxon>Fungi</taxon>
        <taxon>Dikarya</taxon>
        <taxon>Ascomycota</taxon>
        <taxon>Pezizomycotina</taxon>
        <taxon>Eurotiomycetes</taxon>
        <taxon>Eurotiomycetidae</taxon>
        <taxon>Onygenales</taxon>
        <taxon>Onygenaceae</taxon>
        <taxon>Uncinocarpus</taxon>
    </lineage>
</organism>